<dbReference type="PANTHER" id="PTHR42970:SF1">
    <property type="entry name" value="PECTATE LYASE C-RELATED"/>
    <property type="match status" value="1"/>
</dbReference>
<dbReference type="InterPro" id="IPR011050">
    <property type="entry name" value="Pectin_lyase_fold/virulence"/>
</dbReference>
<dbReference type="EMBL" id="CAJRAF010000002">
    <property type="protein sequence ID" value="CAG4999456.1"/>
    <property type="molecule type" value="Genomic_DNA"/>
</dbReference>
<dbReference type="AlphaFoldDB" id="A0A916JAG8"/>
<organism evidence="3 4">
    <name type="scientific">Dyadobacter helix</name>
    <dbReference type="NCBI Taxonomy" id="2822344"/>
    <lineage>
        <taxon>Bacteria</taxon>
        <taxon>Pseudomonadati</taxon>
        <taxon>Bacteroidota</taxon>
        <taxon>Cytophagia</taxon>
        <taxon>Cytophagales</taxon>
        <taxon>Spirosomataceae</taxon>
        <taxon>Dyadobacter</taxon>
    </lineage>
</organism>
<name>A0A916JAG8_9BACT</name>
<dbReference type="Proteomes" id="UP000680038">
    <property type="component" value="Unassembled WGS sequence"/>
</dbReference>
<protein>
    <recommendedName>
        <fullName evidence="5">Pectate lyase</fullName>
    </recommendedName>
</protein>
<dbReference type="RefSeq" id="WP_215238886.1">
    <property type="nucleotide sequence ID" value="NZ_CAJRAF010000002.1"/>
</dbReference>
<keyword evidence="1" id="KW-0479">Metal-binding</keyword>
<dbReference type="Gene3D" id="2.160.20.10">
    <property type="entry name" value="Single-stranded right-handed beta-helix, Pectin lyase-like"/>
    <property type="match status" value="1"/>
</dbReference>
<sequence length="430" mass="47185">MRYSYDIKLSQIKVSALQYLLMAVICLSSYATNGQSVAFPGAVGWAADTPGGRGGAIIRVTNLNADGPGSFQEAIKTAGKRIVVFEVGGVIDLKGKVLRVNEPFLTIAGQTAPSPGITFIDGGIGIRTHDVIVQHIRIRTGASRHKVGEWEPDGMATISAYNVIIDHCSMTWAVDENCSPSGPRFNGKTPDEWRKGTSHRITLSNNIIAEGLSHSTHIKGEHSKGTLVHDNADEIMIYGNLYASNQDRNALFKGGARGVYANNYIHNPGKNAVRYGLVDQEWEGYPHETGKISIVGNMMQHGPSSSDMPLLYMGNGPCEAYMEDNIAKKLDGTDARMFTGDSAKLVKTKPIWFNGLKLMKAGQLKEYVEKNAGARPWDRDLHDKRIVKEMLTLKGRIIDSEQEVGGYPEYKPTAQKFDSNAWNLNSMVRK</sequence>
<dbReference type="SUPFAM" id="SSF51126">
    <property type="entry name" value="Pectin lyase-like"/>
    <property type="match status" value="1"/>
</dbReference>
<evidence type="ECO:0000256" key="2">
    <source>
        <dbReference type="ARBA" id="ARBA00023180"/>
    </source>
</evidence>
<dbReference type="InterPro" id="IPR052063">
    <property type="entry name" value="Polysaccharide_Lyase_1"/>
</dbReference>
<dbReference type="GO" id="GO:0016829">
    <property type="term" value="F:lyase activity"/>
    <property type="evidence" value="ECO:0007669"/>
    <property type="project" value="UniProtKB-KW"/>
</dbReference>
<evidence type="ECO:0000313" key="3">
    <source>
        <dbReference type="EMBL" id="CAG4999456.1"/>
    </source>
</evidence>
<evidence type="ECO:0000313" key="4">
    <source>
        <dbReference type="Proteomes" id="UP000680038"/>
    </source>
</evidence>
<proteinExistence type="predicted"/>
<dbReference type="InterPro" id="IPR012334">
    <property type="entry name" value="Pectin_lyas_fold"/>
</dbReference>
<evidence type="ECO:0008006" key="5">
    <source>
        <dbReference type="Google" id="ProtNLM"/>
    </source>
</evidence>
<gene>
    <name evidence="3" type="ORF">DYBT9275_02232</name>
</gene>
<dbReference type="PANTHER" id="PTHR42970">
    <property type="entry name" value="PECTATE LYASE C-RELATED"/>
    <property type="match status" value="1"/>
</dbReference>
<accession>A0A916JAG8</accession>
<dbReference type="GO" id="GO:0046872">
    <property type="term" value="F:metal ion binding"/>
    <property type="evidence" value="ECO:0007669"/>
    <property type="project" value="UniProtKB-KW"/>
</dbReference>
<reference evidence="3" key="1">
    <citation type="submission" date="2021-04" db="EMBL/GenBank/DDBJ databases">
        <authorList>
            <person name="Rodrigo-Torres L."/>
            <person name="Arahal R. D."/>
            <person name="Lucena T."/>
        </authorList>
    </citation>
    <scope>NUCLEOTIDE SEQUENCE</scope>
    <source>
        <strain evidence="3">CECT 9275</strain>
    </source>
</reference>
<keyword evidence="2" id="KW-0325">Glycoprotein</keyword>
<evidence type="ECO:0000256" key="1">
    <source>
        <dbReference type="ARBA" id="ARBA00022723"/>
    </source>
</evidence>
<keyword evidence="4" id="KW-1185">Reference proteome</keyword>
<comment type="caution">
    <text evidence="3">The sequence shown here is derived from an EMBL/GenBank/DDBJ whole genome shotgun (WGS) entry which is preliminary data.</text>
</comment>